<accession>A0A917A1Y6</accession>
<dbReference type="PANTHER" id="PTHR32119:SF2">
    <property type="entry name" value="OROTIDINE 5'-PHOSPHATE DECARBOXYLASE"/>
    <property type="match status" value="1"/>
</dbReference>
<dbReference type="HAMAP" id="MF_01200_B">
    <property type="entry name" value="OMPdecase_type1_B"/>
    <property type="match status" value="1"/>
</dbReference>
<comment type="caution">
    <text evidence="7">Lacks conserved residue(s) required for the propagation of feature annotation.</text>
</comment>
<dbReference type="PROSITE" id="PS00156">
    <property type="entry name" value="OMPDECASE"/>
    <property type="match status" value="1"/>
</dbReference>
<feature type="binding site" evidence="7 9">
    <location>
        <position position="190"/>
    </location>
    <ligand>
        <name>substrate</name>
    </ligand>
</feature>
<feature type="active site" description="For OMPdecase activity" evidence="8">
    <location>
        <position position="69"/>
    </location>
</feature>
<feature type="active site" description="For OMPdecase activity" evidence="8">
    <location>
        <position position="66"/>
    </location>
</feature>
<dbReference type="AlphaFoldDB" id="A0A917A1Y6"/>
<evidence type="ECO:0000256" key="8">
    <source>
        <dbReference type="PIRSR" id="PIRSR614732-1"/>
    </source>
</evidence>
<feature type="active site" description="For OMPdecase activity" evidence="8">
    <location>
        <position position="64"/>
    </location>
</feature>
<dbReference type="NCBIfam" id="NF001273">
    <property type="entry name" value="PRK00230.1"/>
    <property type="match status" value="1"/>
</dbReference>
<gene>
    <name evidence="7 12" type="primary">pyrF</name>
    <name evidence="12" type="ORF">GCM10011390_46090</name>
</gene>
<dbReference type="GO" id="GO:0044205">
    <property type="term" value="P:'de novo' UMP biosynthetic process"/>
    <property type="evidence" value="ECO:0007669"/>
    <property type="project" value="UniProtKB-UniRule"/>
</dbReference>
<dbReference type="Proteomes" id="UP000644699">
    <property type="component" value="Unassembled WGS sequence"/>
</dbReference>
<dbReference type="GO" id="GO:0005829">
    <property type="term" value="C:cytosol"/>
    <property type="evidence" value="ECO:0007669"/>
    <property type="project" value="TreeGrafter"/>
</dbReference>
<evidence type="ECO:0000256" key="2">
    <source>
        <dbReference type="ARBA" id="ARBA00004861"/>
    </source>
</evidence>
<dbReference type="GO" id="GO:0004590">
    <property type="term" value="F:orotidine-5'-phosphate decarboxylase activity"/>
    <property type="evidence" value="ECO:0007669"/>
    <property type="project" value="UniProtKB-UniRule"/>
</dbReference>
<dbReference type="CDD" id="cd04725">
    <property type="entry name" value="OMP_decarboxylase_like"/>
    <property type="match status" value="1"/>
</dbReference>
<evidence type="ECO:0000256" key="3">
    <source>
        <dbReference type="ARBA" id="ARBA00022793"/>
    </source>
</evidence>
<dbReference type="PANTHER" id="PTHR32119">
    <property type="entry name" value="OROTIDINE 5'-PHOSPHATE DECARBOXYLASE"/>
    <property type="match status" value="1"/>
</dbReference>
<dbReference type="Pfam" id="PF00215">
    <property type="entry name" value="OMPdecase"/>
    <property type="match status" value="1"/>
</dbReference>
<evidence type="ECO:0000256" key="7">
    <source>
        <dbReference type="HAMAP-Rule" id="MF_01200"/>
    </source>
</evidence>
<dbReference type="EC" id="4.1.1.23" evidence="7"/>
<reference evidence="12" key="1">
    <citation type="journal article" date="2014" name="Int. J. Syst. Evol. Microbiol.">
        <title>Complete genome sequence of Corynebacterium casei LMG S-19264T (=DSM 44701T), isolated from a smear-ripened cheese.</title>
        <authorList>
            <consortium name="US DOE Joint Genome Institute (JGI-PGF)"/>
            <person name="Walter F."/>
            <person name="Albersmeier A."/>
            <person name="Kalinowski J."/>
            <person name="Ruckert C."/>
        </authorList>
    </citation>
    <scope>NUCLEOTIDE SEQUENCE</scope>
    <source>
        <strain evidence="12">CGMCC 1.15367</strain>
    </source>
</reference>
<comment type="pathway">
    <text evidence="2 7 10">Pyrimidine metabolism; UMP biosynthesis via de novo pathway; UMP from orotate: step 2/2.</text>
</comment>
<dbReference type="InterPro" id="IPR018089">
    <property type="entry name" value="OMPdecase_AS"/>
</dbReference>
<dbReference type="RefSeq" id="WP_188912741.1">
    <property type="nucleotide sequence ID" value="NZ_BMIQ01000010.1"/>
</dbReference>
<evidence type="ECO:0000256" key="10">
    <source>
        <dbReference type="RuleBase" id="RU000512"/>
    </source>
</evidence>
<keyword evidence="5 7" id="KW-0456">Lyase</keyword>
<keyword evidence="3 7" id="KW-0210">Decarboxylase</keyword>
<dbReference type="InterPro" id="IPR011060">
    <property type="entry name" value="RibuloseP-bd_barrel"/>
</dbReference>
<evidence type="ECO:0000259" key="11">
    <source>
        <dbReference type="SMART" id="SM00934"/>
    </source>
</evidence>
<dbReference type="GO" id="GO:0006207">
    <property type="term" value="P:'de novo' pyrimidine nucleobase biosynthetic process"/>
    <property type="evidence" value="ECO:0007669"/>
    <property type="project" value="InterPro"/>
</dbReference>
<feature type="binding site" evidence="7 9">
    <location>
        <position position="37"/>
    </location>
    <ligand>
        <name>substrate</name>
    </ligand>
</feature>
<dbReference type="EMBL" id="BMIQ01000010">
    <property type="protein sequence ID" value="GGE21537.1"/>
    <property type="molecule type" value="Genomic_DNA"/>
</dbReference>
<dbReference type="InterPro" id="IPR001754">
    <property type="entry name" value="OMPdeCOase_dom"/>
</dbReference>
<comment type="catalytic activity">
    <reaction evidence="6 7 10">
        <text>orotidine 5'-phosphate + H(+) = UMP + CO2</text>
        <dbReference type="Rhea" id="RHEA:11596"/>
        <dbReference type="ChEBI" id="CHEBI:15378"/>
        <dbReference type="ChEBI" id="CHEBI:16526"/>
        <dbReference type="ChEBI" id="CHEBI:57538"/>
        <dbReference type="ChEBI" id="CHEBI:57865"/>
        <dbReference type="EC" id="4.1.1.23"/>
    </reaction>
</comment>
<comment type="function">
    <text evidence="1 7">Catalyzes the decarboxylation of orotidine 5'-monophosphate (OMP) to uridine 5'-monophosphate (UMP).</text>
</comment>
<comment type="caution">
    <text evidence="12">The sequence shown here is derived from an EMBL/GenBank/DDBJ whole genome shotgun (WGS) entry which is preliminary data.</text>
</comment>
<evidence type="ECO:0000256" key="1">
    <source>
        <dbReference type="ARBA" id="ARBA00002356"/>
    </source>
</evidence>
<keyword evidence="13" id="KW-1185">Reference proteome</keyword>
<sequence length="233" mass="23722">MPAGEADPRLIVGLDVASRAEAEAVVTELGETVSAYKIGYQLAYAGGLPLVSDLARAGKSVFLDLKLHDIANTVEKGIENILTLGAAMTTVHAYPQVMRAAAKAASGTDLLVLGVTVLTSWDESDLVEAGYGVMGVAELVEKRALQAREAGIGGLVASAAEAARLRDLLGPALALVTPGIRPAGAAAGDQKRVMTPADALRAGASHLVVARPIVAAPDRLAAARAIVAEMATA</sequence>
<protein>
    <recommendedName>
        <fullName evidence="7">Orotidine 5'-phosphate decarboxylase</fullName>
        <ecNumber evidence="7">4.1.1.23</ecNumber>
    </recommendedName>
    <alternativeName>
        <fullName evidence="7">OMP decarboxylase</fullName>
        <shortName evidence="7">OMPDCase</shortName>
        <shortName evidence="7">OMPdecase</shortName>
    </alternativeName>
</protein>
<reference evidence="12" key="2">
    <citation type="submission" date="2020-09" db="EMBL/GenBank/DDBJ databases">
        <authorList>
            <person name="Sun Q."/>
            <person name="Zhou Y."/>
        </authorList>
    </citation>
    <scope>NUCLEOTIDE SEQUENCE</scope>
    <source>
        <strain evidence="12">CGMCC 1.15367</strain>
    </source>
</reference>
<dbReference type="InterPro" id="IPR013785">
    <property type="entry name" value="Aldolase_TIM"/>
</dbReference>
<feature type="binding site" evidence="7 9">
    <location>
        <position position="211"/>
    </location>
    <ligand>
        <name>substrate</name>
    </ligand>
</feature>
<comment type="similarity">
    <text evidence="7">Belongs to the OMP decarboxylase family. Type 1 subfamily.</text>
</comment>
<dbReference type="SMART" id="SM00934">
    <property type="entry name" value="OMPdecase"/>
    <property type="match status" value="1"/>
</dbReference>
<organism evidence="12 13">
    <name type="scientific">Aureimonas endophytica</name>
    <dbReference type="NCBI Taxonomy" id="2027858"/>
    <lineage>
        <taxon>Bacteria</taxon>
        <taxon>Pseudomonadati</taxon>
        <taxon>Pseudomonadota</taxon>
        <taxon>Alphaproteobacteria</taxon>
        <taxon>Hyphomicrobiales</taxon>
        <taxon>Aurantimonadaceae</taxon>
        <taxon>Aureimonas</taxon>
    </lineage>
</organism>
<name>A0A917A1Y6_9HYPH</name>
<dbReference type="SUPFAM" id="SSF51366">
    <property type="entry name" value="Ribulose-phoshate binding barrel"/>
    <property type="match status" value="1"/>
</dbReference>
<feature type="binding site" evidence="7">
    <location>
        <begin position="64"/>
        <end position="73"/>
    </location>
    <ligand>
        <name>substrate</name>
    </ligand>
</feature>
<evidence type="ECO:0000256" key="4">
    <source>
        <dbReference type="ARBA" id="ARBA00022975"/>
    </source>
</evidence>
<dbReference type="InterPro" id="IPR014732">
    <property type="entry name" value="OMPdecase"/>
</dbReference>
<evidence type="ECO:0000256" key="9">
    <source>
        <dbReference type="PIRSR" id="PIRSR614732-2"/>
    </source>
</evidence>
<feature type="active site" description="Proton donor" evidence="7">
    <location>
        <position position="66"/>
    </location>
</feature>
<comment type="subunit">
    <text evidence="7">Homodimer.</text>
</comment>
<dbReference type="InterPro" id="IPR047596">
    <property type="entry name" value="OMPdecase_bac"/>
</dbReference>
<evidence type="ECO:0000256" key="5">
    <source>
        <dbReference type="ARBA" id="ARBA00023239"/>
    </source>
</evidence>
<feature type="binding site" evidence="7 9">
    <location>
        <position position="119"/>
    </location>
    <ligand>
        <name>substrate</name>
    </ligand>
</feature>
<feature type="domain" description="Orotidine 5'-phosphate decarboxylase" evidence="11">
    <location>
        <begin position="9"/>
        <end position="226"/>
    </location>
</feature>
<feature type="binding site" evidence="7 9">
    <location>
        <position position="181"/>
    </location>
    <ligand>
        <name>substrate</name>
    </ligand>
</feature>
<feature type="binding site" evidence="7 9">
    <location>
        <position position="15"/>
    </location>
    <ligand>
        <name>substrate</name>
    </ligand>
</feature>
<dbReference type="Gene3D" id="3.20.20.70">
    <property type="entry name" value="Aldolase class I"/>
    <property type="match status" value="1"/>
</dbReference>
<proteinExistence type="inferred from homology"/>
<dbReference type="NCBIfam" id="TIGR01740">
    <property type="entry name" value="pyrF"/>
    <property type="match status" value="1"/>
</dbReference>
<evidence type="ECO:0000313" key="13">
    <source>
        <dbReference type="Proteomes" id="UP000644699"/>
    </source>
</evidence>
<feature type="binding site" evidence="9">
    <location>
        <position position="210"/>
    </location>
    <ligand>
        <name>substrate</name>
    </ligand>
</feature>
<evidence type="ECO:0000313" key="12">
    <source>
        <dbReference type="EMBL" id="GGE21537.1"/>
    </source>
</evidence>
<evidence type="ECO:0000256" key="6">
    <source>
        <dbReference type="ARBA" id="ARBA00049157"/>
    </source>
</evidence>
<keyword evidence="4 7" id="KW-0665">Pyrimidine biosynthesis</keyword>